<accession>A0A8K0VSZ7</accession>
<feature type="chain" id="PRO_5035442808" description="ASST-domain-containing protein" evidence="1">
    <location>
        <begin position="23"/>
        <end position="523"/>
    </location>
</feature>
<proteinExistence type="predicted"/>
<dbReference type="AlphaFoldDB" id="A0A8K0VSZ7"/>
<dbReference type="Proteomes" id="UP000813461">
    <property type="component" value="Unassembled WGS sequence"/>
</dbReference>
<protein>
    <recommendedName>
        <fullName evidence="4">ASST-domain-containing protein</fullName>
    </recommendedName>
</protein>
<dbReference type="EMBL" id="JAGMVJ010000027">
    <property type="protein sequence ID" value="KAH7070224.1"/>
    <property type="molecule type" value="Genomic_DNA"/>
</dbReference>
<keyword evidence="3" id="KW-1185">Reference proteome</keyword>
<dbReference type="OrthoDB" id="4818326at2759"/>
<gene>
    <name evidence="2" type="ORF">FB567DRAFT_598489</name>
</gene>
<evidence type="ECO:0000313" key="2">
    <source>
        <dbReference type="EMBL" id="KAH7070224.1"/>
    </source>
</evidence>
<evidence type="ECO:0008006" key="4">
    <source>
        <dbReference type="Google" id="ProtNLM"/>
    </source>
</evidence>
<organism evidence="2 3">
    <name type="scientific">Paraphoma chrysanthemicola</name>
    <dbReference type="NCBI Taxonomy" id="798071"/>
    <lineage>
        <taxon>Eukaryota</taxon>
        <taxon>Fungi</taxon>
        <taxon>Dikarya</taxon>
        <taxon>Ascomycota</taxon>
        <taxon>Pezizomycotina</taxon>
        <taxon>Dothideomycetes</taxon>
        <taxon>Pleosporomycetidae</taxon>
        <taxon>Pleosporales</taxon>
        <taxon>Pleosporineae</taxon>
        <taxon>Phaeosphaeriaceae</taxon>
        <taxon>Paraphoma</taxon>
    </lineage>
</organism>
<evidence type="ECO:0000313" key="3">
    <source>
        <dbReference type="Proteomes" id="UP000813461"/>
    </source>
</evidence>
<feature type="signal peptide" evidence="1">
    <location>
        <begin position="1"/>
        <end position="22"/>
    </location>
</feature>
<evidence type="ECO:0000256" key="1">
    <source>
        <dbReference type="SAM" id="SignalP"/>
    </source>
</evidence>
<sequence length="523" mass="56070">MINLRSLLVPLVLVARVVLADACENVPEPIIYPRKGPIVDSQDLNSTSFIGSPANATCLGLLYKFYPDASLMHGNGGNSGARDEAGPLGHNPNVTSEANTINMMVWGADGSLTGGYANTSNGGTPALGLVALEPDTLQVLASWYPPDNETLRLSYLEYIQVTNDIVLSTKQGHIYVVHRDTCNGTPYFTTIRTIALADEMQPGEQLLNAMYDTAGNIWFTTGGTINGGDAPQTSSTYGYITTQNKVIKNHISDEMMENGIAVSGTNIFMVTGPTNASTSSNSSTATGYMYSLTSTTNHTSIKINWRVPYTGESQPFPRGSGTSPALLTNKYVAITDRSGSQVNLNIYHQSPQPDPAAQQLACQIPLFALGASNADNAVLAHFDGEHYSFIVQNNYGIPDVYSPKSSQPVDVNGKWNDMSSMPGGMARIDIHPDNNTCEIVWTNELAIKSVSVLSTGSGLVYVYTQDRERAKTGEYVWYVAGVEWASGEVVWKVKTGMGGVFNDNYLQGTVGNGGGFYQGVLGG</sequence>
<name>A0A8K0VSZ7_9PLEO</name>
<comment type="caution">
    <text evidence="2">The sequence shown here is derived from an EMBL/GenBank/DDBJ whole genome shotgun (WGS) entry which is preliminary data.</text>
</comment>
<keyword evidence="1" id="KW-0732">Signal</keyword>
<reference evidence="2" key="1">
    <citation type="journal article" date="2021" name="Nat. Commun.">
        <title>Genetic determinants of endophytism in the Arabidopsis root mycobiome.</title>
        <authorList>
            <person name="Mesny F."/>
            <person name="Miyauchi S."/>
            <person name="Thiergart T."/>
            <person name="Pickel B."/>
            <person name="Atanasova L."/>
            <person name="Karlsson M."/>
            <person name="Huettel B."/>
            <person name="Barry K.W."/>
            <person name="Haridas S."/>
            <person name="Chen C."/>
            <person name="Bauer D."/>
            <person name="Andreopoulos W."/>
            <person name="Pangilinan J."/>
            <person name="LaButti K."/>
            <person name="Riley R."/>
            <person name="Lipzen A."/>
            <person name="Clum A."/>
            <person name="Drula E."/>
            <person name="Henrissat B."/>
            <person name="Kohler A."/>
            <person name="Grigoriev I.V."/>
            <person name="Martin F.M."/>
            <person name="Hacquard S."/>
        </authorList>
    </citation>
    <scope>NUCLEOTIDE SEQUENCE</scope>
    <source>
        <strain evidence="2">MPI-SDFR-AT-0120</strain>
    </source>
</reference>